<evidence type="ECO:0000313" key="3">
    <source>
        <dbReference type="WBParaSite" id="jg4787"/>
    </source>
</evidence>
<dbReference type="Proteomes" id="UP000887574">
    <property type="component" value="Unplaced"/>
</dbReference>
<protein>
    <submittedName>
        <fullName evidence="3">Secreted protein</fullName>
    </submittedName>
</protein>
<organism evidence="2 3">
    <name type="scientific">Ditylenchus dipsaci</name>
    <dbReference type="NCBI Taxonomy" id="166011"/>
    <lineage>
        <taxon>Eukaryota</taxon>
        <taxon>Metazoa</taxon>
        <taxon>Ecdysozoa</taxon>
        <taxon>Nematoda</taxon>
        <taxon>Chromadorea</taxon>
        <taxon>Rhabditida</taxon>
        <taxon>Tylenchina</taxon>
        <taxon>Tylenchomorpha</taxon>
        <taxon>Sphaerularioidea</taxon>
        <taxon>Anguinidae</taxon>
        <taxon>Anguininae</taxon>
        <taxon>Ditylenchus</taxon>
    </lineage>
</organism>
<keyword evidence="1" id="KW-0732">Signal</keyword>
<evidence type="ECO:0000256" key="1">
    <source>
        <dbReference type="SAM" id="SignalP"/>
    </source>
</evidence>
<dbReference type="AlphaFoldDB" id="A0A915EB48"/>
<proteinExistence type="predicted"/>
<feature type="signal peptide" evidence="1">
    <location>
        <begin position="1"/>
        <end position="25"/>
    </location>
</feature>
<sequence>MKLFNSSIALLLSALFVVQVVEVVSQFTGDDDTVVPPNQELDDEQTQQEYQTESMLKEEGNIMPNEDDSVAQLGTDLMMINKTRNQML</sequence>
<keyword evidence="2" id="KW-1185">Reference proteome</keyword>
<accession>A0A915EB48</accession>
<reference evidence="3" key="1">
    <citation type="submission" date="2022-11" db="UniProtKB">
        <authorList>
            <consortium name="WormBaseParasite"/>
        </authorList>
    </citation>
    <scope>IDENTIFICATION</scope>
</reference>
<name>A0A915EB48_9BILA</name>
<evidence type="ECO:0000313" key="2">
    <source>
        <dbReference type="Proteomes" id="UP000887574"/>
    </source>
</evidence>
<dbReference type="WBParaSite" id="jg4787">
    <property type="protein sequence ID" value="jg4787"/>
    <property type="gene ID" value="jg4787"/>
</dbReference>
<feature type="chain" id="PRO_5037573065" evidence="1">
    <location>
        <begin position="26"/>
        <end position="88"/>
    </location>
</feature>